<sequence>KYQATGDLKDLEDALLAAQELVKLTSKDHPDRASRLHNLAGSLINRYQKLADLNDLEASILASQEAVNLTLEGHPDRAGNLHELALSFRDRYLQLGNLDDLQVAVTKCQEAVDLTPEGPDRTVRLQALALCLTDRYDRLGAQTDIDAALQMLQEVLLFTPEQDTRRISCVRNLAMAFAKRFNRLGALNDVQAALSLHHEALDLTPEGHPYRAECLHSLALCFTSRYQALGHLVDLETALQRNEGAMALTPEKHPNRPLYLHNLASSFRDRYLRLGGLNDMQVAVRKFQEIVDLTPEGPDRPGRLLGLAACLTEQYERQGDLNDLTTALQITQEAMIMTPENHPDRPLCLQHLCIALTYRYERLNDLDDLQTAIKSFQEAVDLTPEEHPDSRLHSLGEAFRYKYERLRDPADFEAAVGYFHLAVALIPPEHPLRPFYLQELARSFMDKYRESGRPADLENVHSYYTMSFEMPSSTPELSWEAALRWAEFAEEFKLVNCITAYYHAFSLLPEVLWIGNILPVRHEKICRLNIGQITSAAARTCIRFSDLTSAVEIMEQGLGITFQQTLQLKADMDYLPTDQANKLRELSSELYSGISPDPQDTATERQGLLKEIRQQPGLEYFLLSKPYKALRHASQAGPVIILNSHQDRCDGIIILNPTSDPVHVSLPSVAFNTLKSQQTALRDLLGRCNVRTREESASTRLFADREVFELKTSEESFADLLAWLYTNVVAPVYQALESHGVHNGRLWWLPTGAFTGLPLHASAPANQFIHSYTATLGSLLDAYSKKSPTAVKVGVVGVTHTGDGSNYLPGVEQEVNKIMSIIPHSQVQSLEGHQATVDAVKLQLEDCSWVHLACHGKQDLIKPTKSHLLLYGGVLELETILRMPLSNAEFVFLAACQTAMGDAQLINESFHLGGGFIAAGFRSAIGTLWSMNDRDGPLVAEIVYSHLFREGQQAQASNTAEALLLAVDELKARKVPYERWIPFIHMGV</sequence>
<accession>A0AAD7GGG7</accession>
<feature type="non-terminal residue" evidence="2">
    <location>
        <position position="988"/>
    </location>
</feature>
<dbReference type="EMBL" id="JARKIE010000084">
    <property type="protein sequence ID" value="KAJ7687842.1"/>
    <property type="molecule type" value="Genomic_DNA"/>
</dbReference>
<feature type="domain" description="CHAT" evidence="1">
    <location>
        <begin position="720"/>
        <end position="987"/>
    </location>
</feature>
<dbReference type="PANTHER" id="PTHR19959">
    <property type="entry name" value="KINESIN LIGHT CHAIN"/>
    <property type="match status" value="1"/>
</dbReference>
<gene>
    <name evidence="2" type="ORF">B0H17DRAFT_939027</name>
</gene>
<dbReference type="InterPro" id="IPR024983">
    <property type="entry name" value="CHAT_dom"/>
</dbReference>
<proteinExistence type="predicted"/>
<evidence type="ECO:0000259" key="1">
    <source>
        <dbReference type="Pfam" id="PF12770"/>
    </source>
</evidence>
<dbReference type="Pfam" id="PF12770">
    <property type="entry name" value="CHAT"/>
    <property type="match status" value="1"/>
</dbReference>
<dbReference type="AlphaFoldDB" id="A0AAD7GGG7"/>
<evidence type="ECO:0000313" key="3">
    <source>
        <dbReference type="Proteomes" id="UP001221757"/>
    </source>
</evidence>
<dbReference type="Gene3D" id="1.25.40.10">
    <property type="entry name" value="Tetratricopeptide repeat domain"/>
    <property type="match status" value="3"/>
</dbReference>
<evidence type="ECO:0000313" key="2">
    <source>
        <dbReference type="EMBL" id="KAJ7687842.1"/>
    </source>
</evidence>
<keyword evidence="3" id="KW-1185">Reference proteome</keyword>
<dbReference type="SUPFAM" id="SSF81901">
    <property type="entry name" value="HCP-like"/>
    <property type="match status" value="1"/>
</dbReference>
<dbReference type="PANTHER" id="PTHR19959:SF119">
    <property type="entry name" value="FUNGAL LIPASE-LIKE DOMAIN-CONTAINING PROTEIN"/>
    <property type="match status" value="1"/>
</dbReference>
<dbReference type="InterPro" id="IPR011990">
    <property type="entry name" value="TPR-like_helical_dom_sf"/>
</dbReference>
<comment type="caution">
    <text evidence="2">The sequence shown here is derived from an EMBL/GenBank/DDBJ whole genome shotgun (WGS) entry which is preliminary data.</text>
</comment>
<organism evidence="2 3">
    <name type="scientific">Mycena rosella</name>
    <name type="common">Pink bonnet</name>
    <name type="synonym">Agaricus rosellus</name>
    <dbReference type="NCBI Taxonomy" id="1033263"/>
    <lineage>
        <taxon>Eukaryota</taxon>
        <taxon>Fungi</taxon>
        <taxon>Dikarya</taxon>
        <taxon>Basidiomycota</taxon>
        <taxon>Agaricomycotina</taxon>
        <taxon>Agaricomycetes</taxon>
        <taxon>Agaricomycetidae</taxon>
        <taxon>Agaricales</taxon>
        <taxon>Marasmiineae</taxon>
        <taxon>Mycenaceae</taxon>
        <taxon>Mycena</taxon>
    </lineage>
</organism>
<dbReference type="Proteomes" id="UP001221757">
    <property type="component" value="Unassembled WGS sequence"/>
</dbReference>
<reference evidence="2" key="1">
    <citation type="submission" date="2023-03" db="EMBL/GenBank/DDBJ databases">
        <title>Massive genome expansion in bonnet fungi (Mycena s.s.) driven by repeated elements and novel gene families across ecological guilds.</title>
        <authorList>
            <consortium name="Lawrence Berkeley National Laboratory"/>
            <person name="Harder C.B."/>
            <person name="Miyauchi S."/>
            <person name="Viragh M."/>
            <person name="Kuo A."/>
            <person name="Thoen E."/>
            <person name="Andreopoulos B."/>
            <person name="Lu D."/>
            <person name="Skrede I."/>
            <person name="Drula E."/>
            <person name="Henrissat B."/>
            <person name="Morin E."/>
            <person name="Kohler A."/>
            <person name="Barry K."/>
            <person name="LaButti K."/>
            <person name="Morin E."/>
            <person name="Salamov A."/>
            <person name="Lipzen A."/>
            <person name="Mereny Z."/>
            <person name="Hegedus B."/>
            <person name="Baldrian P."/>
            <person name="Stursova M."/>
            <person name="Weitz H."/>
            <person name="Taylor A."/>
            <person name="Grigoriev I.V."/>
            <person name="Nagy L.G."/>
            <person name="Martin F."/>
            <person name="Kauserud H."/>
        </authorList>
    </citation>
    <scope>NUCLEOTIDE SEQUENCE</scope>
    <source>
        <strain evidence="2">CBHHK067</strain>
    </source>
</reference>
<protein>
    <submittedName>
        <fullName evidence="2">CHAT domain-containing protein</fullName>
    </submittedName>
</protein>
<name>A0AAD7GGG7_MYCRO</name>